<gene>
    <name evidence="16" type="ORF">DFR28_10674</name>
</gene>
<accession>A0A395JLG9</accession>
<feature type="domain" description="TonB-dependent receptor-like beta-barrel" evidence="14">
    <location>
        <begin position="245"/>
        <end position="573"/>
    </location>
</feature>
<dbReference type="InParanoid" id="A0A395JLG9"/>
<dbReference type="Pfam" id="PF00593">
    <property type="entry name" value="TonB_dep_Rec_b-barrel"/>
    <property type="match status" value="1"/>
</dbReference>
<comment type="similarity">
    <text evidence="10 12">Belongs to the TonB-dependent receptor family.</text>
</comment>
<keyword evidence="4 10" id="KW-0812">Transmembrane</keyword>
<evidence type="ECO:0000256" key="13">
    <source>
        <dbReference type="SAM" id="SignalP"/>
    </source>
</evidence>
<evidence type="ECO:0000259" key="15">
    <source>
        <dbReference type="Pfam" id="PF07715"/>
    </source>
</evidence>
<evidence type="ECO:0000256" key="7">
    <source>
        <dbReference type="ARBA" id="ARBA00023077"/>
    </source>
</evidence>
<dbReference type="InterPro" id="IPR010917">
    <property type="entry name" value="TonB_rcpt_CS"/>
</dbReference>
<evidence type="ECO:0000256" key="4">
    <source>
        <dbReference type="ARBA" id="ARBA00022692"/>
    </source>
</evidence>
<comment type="caution">
    <text evidence="16">The sequence shown here is derived from an EMBL/GenBank/DDBJ whole genome shotgun (WGS) entry which is preliminary data.</text>
</comment>
<keyword evidence="5 13" id="KW-0732">Signal</keyword>
<keyword evidence="17" id="KW-1185">Reference proteome</keyword>
<dbReference type="Gene3D" id="2.40.170.20">
    <property type="entry name" value="TonB-dependent receptor, beta-barrel domain"/>
    <property type="match status" value="1"/>
</dbReference>
<dbReference type="InterPro" id="IPR000531">
    <property type="entry name" value="Beta-barrel_TonB"/>
</dbReference>
<evidence type="ECO:0000256" key="3">
    <source>
        <dbReference type="ARBA" id="ARBA00022452"/>
    </source>
</evidence>
<evidence type="ECO:0000256" key="8">
    <source>
        <dbReference type="ARBA" id="ARBA00023136"/>
    </source>
</evidence>
<dbReference type="InterPro" id="IPR012910">
    <property type="entry name" value="Plug_dom"/>
</dbReference>
<organism evidence="16 17">
    <name type="scientific">Arenicella xantha</name>
    <dbReference type="NCBI Taxonomy" id="644221"/>
    <lineage>
        <taxon>Bacteria</taxon>
        <taxon>Pseudomonadati</taxon>
        <taxon>Pseudomonadota</taxon>
        <taxon>Gammaproteobacteria</taxon>
        <taxon>Arenicellales</taxon>
        <taxon>Arenicellaceae</taxon>
        <taxon>Arenicella</taxon>
    </lineage>
</organism>
<dbReference type="Proteomes" id="UP000253083">
    <property type="component" value="Unassembled WGS sequence"/>
</dbReference>
<dbReference type="FunCoup" id="A0A395JLG9">
    <property type="interactions" value="76"/>
</dbReference>
<dbReference type="PROSITE" id="PS52016">
    <property type="entry name" value="TONB_DEPENDENT_REC_3"/>
    <property type="match status" value="1"/>
</dbReference>
<evidence type="ECO:0000256" key="10">
    <source>
        <dbReference type="PROSITE-ProRule" id="PRU01360"/>
    </source>
</evidence>
<dbReference type="CDD" id="cd01347">
    <property type="entry name" value="ligand_gated_channel"/>
    <property type="match status" value="1"/>
</dbReference>
<keyword evidence="7 12" id="KW-0798">TonB box</keyword>
<protein>
    <submittedName>
        <fullName evidence="16">Vitamin B12 transporter</fullName>
    </submittedName>
</protein>
<dbReference type="OrthoDB" id="9764669at2"/>
<evidence type="ECO:0000256" key="11">
    <source>
        <dbReference type="PROSITE-ProRule" id="PRU10144"/>
    </source>
</evidence>
<evidence type="ECO:0000256" key="12">
    <source>
        <dbReference type="RuleBase" id="RU003357"/>
    </source>
</evidence>
<dbReference type="GO" id="GO:0006811">
    <property type="term" value="P:monoatomic ion transport"/>
    <property type="evidence" value="ECO:0007669"/>
    <property type="project" value="UniProtKB-KW"/>
</dbReference>
<dbReference type="Gene3D" id="2.170.130.10">
    <property type="entry name" value="TonB-dependent receptor, plug domain"/>
    <property type="match status" value="1"/>
</dbReference>
<dbReference type="InterPro" id="IPR037066">
    <property type="entry name" value="Plug_dom_sf"/>
</dbReference>
<feature type="domain" description="TonB-dependent receptor plug" evidence="15">
    <location>
        <begin position="49"/>
        <end position="149"/>
    </location>
</feature>
<comment type="subcellular location">
    <subcellularLocation>
        <location evidence="1 10">Cell outer membrane</location>
        <topology evidence="1 10">Multi-pass membrane protein</topology>
    </subcellularLocation>
</comment>
<dbReference type="Pfam" id="PF07715">
    <property type="entry name" value="Plug"/>
    <property type="match status" value="1"/>
</dbReference>
<evidence type="ECO:0000256" key="2">
    <source>
        <dbReference type="ARBA" id="ARBA00022448"/>
    </source>
</evidence>
<reference evidence="16 17" key="1">
    <citation type="submission" date="2018-06" db="EMBL/GenBank/DDBJ databases">
        <title>Genomic Encyclopedia of Type Strains, Phase IV (KMG-IV): sequencing the most valuable type-strain genomes for metagenomic binning, comparative biology and taxonomic classification.</title>
        <authorList>
            <person name="Goeker M."/>
        </authorList>
    </citation>
    <scope>NUCLEOTIDE SEQUENCE [LARGE SCALE GENOMIC DNA]</scope>
    <source>
        <strain evidence="16 17">DSM 24032</strain>
    </source>
</reference>
<dbReference type="AlphaFoldDB" id="A0A395JLG9"/>
<sequence>MIFPLKSSLALCCLAVSPLAFSQGSNDPAIEQVLVTAKGQQTLDNALHTAHIFTLDDIEAAQVSDIPALLSKIAGISISDSGGRGSATSVFVRGVSGSQTIVLIDGVRVGSATLGAAALNSYPIEAIERIEILKGPFSGLYGADAVGGVIQLFTKKGGDGRGAVSATIGSNSLSEVDFALSGAGSNYSFHIAGHSEDTDGIDRTSILTEGNDDEDGFAEDAISIGGQLQLGDSSTIDLSILGTDNLVEFDNTFGADPGLQTENSTLSTALAFNTQLNDTLKWATTLGLNEDEAITNGAFPSEFKTDRNSLGSEFTWAASASTMLTFGADYYDESITSSNDFPITERDNIGAFAQVQSLGERFGTVVSLRYDDNSAYGTNTNGSIAVNLNVSDDIRLIASYGTAFVAPSFNYLYFPFFGNPDLLPEESESVELSIAGNHGAVDWRVSAYQTDIENLFSFNPVTFLAANVGQAEIKGVEAEIRTSVANWDVSIQADALSAEDVDSGIELDDRPQRSASLTAAKEIGPLNLQFDVRSESRRFDNRGTQISGYALLDISAVYQISESTRISAKIDNLFDKEYTLNLIGSSNRYNTEGRHAKLTLRYSF</sequence>
<evidence type="ECO:0000256" key="5">
    <source>
        <dbReference type="ARBA" id="ARBA00022729"/>
    </source>
</evidence>
<keyword evidence="8 10" id="KW-0472">Membrane</keyword>
<keyword evidence="3 10" id="KW-1134">Transmembrane beta strand</keyword>
<dbReference type="EMBL" id="QNRT01000006">
    <property type="protein sequence ID" value="RBP48587.1"/>
    <property type="molecule type" value="Genomic_DNA"/>
</dbReference>
<dbReference type="PANTHER" id="PTHR30069:SF53">
    <property type="entry name" value="COLICIN I RECEPTOR-RELATED"/>
    <property type="match status" value="1"/>
</dbReference>
<evidence type="ECO:0000259" key="14">
    <source>
        <dbReference type="Pfam" id="PF00593"/>
    </source>
</evidence>
<dbReference type="PANTHER" id="PTHR30069">
    <property type="entry name" value="TONB-DEPENDENT OUTER MEMBRANE RECEPTOR"/>
    <property type="match status" value="1"/>
</dbReference>
<feature type="signal peptide" evidence="13">
    <location>
        <begin position="1"/>
        <end position="22"/>
    </location>
</feature>
<keyword evidence="9 10" id="KW-0998">Cell outer membrane</keyword>
<dbReference type="RefSeq" id="WP_113955619.1">
    <property type="nucleotide sequence ID" value="NZ_QNRT01000006.1"/>
</dbReference>
<evidence type="ECO:0000256" key="9">
    <source>
        <dbReference type="ARBA" id="ARBA00023237"/>
    </source>
</evidence>
<evidence type="ECO:0000313" key="17">
    <source>
        <dbReference type="Proteomes" id="UP000253083"/>
    </source>
</evidence>
<evidence type="ECO:0000256" key="6">
    <source>
        <dbReference type="ARBA" id="ARBA00023065"/>
    </source>
</evidence>
<feature type="short sequence motif" description="TonB C-terminal box" evidence="11">
    <location>
        <begin position="587"/>
        <end position="604"/>
    </location>
</feature>
<dbReference type="PROSITE" id="PS01156">
    <property type="entry name" value="TONB_DEPENDENT_REC_2"/>
    <property type="match status" value="1"/>
</dbReference>
<feature type="chain" id="PRO_5017266025" evidence="13">
    <location>
        <begin position="23"/>
        <end position="604"/>
    </location>
</feature>
<keyword evidence="6" id="KW-0406">Ion transport</keyword>
<name>A0A395JLG9_9GAMM</name>
<dbReference type="GO" id="GO:0009279">
    <property type="term" value="C:cell outer membrane"/>
    <property type="evidence" value="ECO:0007669"/>
    <property type="project" value="UniProtKB-SubCell"/>
</dbReference>
<dbReference type="GO" id="GO:0015889">
    <property type="term" value="P:cobalamin transport"/>
    <property type="evidence" value="ECO:0007669"/>
    <property type="project" value="TreeGrafter"/>
</dbReference>
<proteinExistence type="inferred from homology"/>
<dbReference type="InterPro" id="IPR039426">
    <property type="entry name" value="TonB-dep_rcpt-like"/>
</dbReference>
<dbReference type="InterPro" id="IPR036942">
    <property type="entry name" value="Beta-barrel_TonB_sf"/>
</dbReference>
<evidence type="ECO:0000313" key="16">
    <source>
        <dbReference type="EMBL" id="RBP48587.1"/>
    </source>
</evidence>
<keyword evidence="2 10" id="KW-0813">Transport</keyword>
<evidence type="ECO:0000256" key="1">
    <source>
        <dbReference type="ARBA" id="ARBA00004571"/>
    </source>
</evidence>
<dbReference type="SUPFAM" id="SSF56935">
    <property type="entry name" value="Porins"/>
    <property type="match status" value="1"/>
</dbReference>